<dbReference type="Pfam" id="PF02424">
    <property type="entry name" value="ApbE"/>
    <property type="match status" value="1"/>
</dbReference>
<evidence type="ECO:0000313" key="14">
    <source>
        <dbReference type="Proteomes" id="UP000551878"/>
    </source>
</evidence>
<comment type="catalytic activity">
    <reaction evidence="9 10 12">
        <text>L-threonyl-[protein] + FAD = FMN-L-threonyl-[protein] + AMP + H(+)</text>
        <dbReference type="Rhea" id="RHEA:36847"/>
        <dbReference type="Rhea" id="RHEA-COMP:11060"/>
        <dbReference type="Rhea" id="RHEA-COMP:11061"/>
        <dbReference type="ChEBI" id="CHEBI:15378"/>
        <dbReference type="ChEBI" id="CHEBI:30013"/>
        <dbReference type="ChEBI" id="CHEBI:57692"/>
        <dbReference type="ChEBI" id="CHEBI:74257"/>
        <dbReference type="ChEBI" id="CHEBI:456215"/>
        <dbReference type="EC" id="2.7.1.180"/>
    </reaction>
</comment>
<dbReference type="RefSeq" id="WP_184664737.1">
    <property type="nucleotide sequence ID" value="NZ_JACHHB010000011.1"/>
</dbReference>
<dbReference type="InterPro" id="IPR024932">
    <property type="entry name" value="ApbE"/>
</dbReference>
<keyword evidence="6 10" id="KW-0274">FAD</keyword>
<comment type="similarity">
    <text evidence="10 12">Belongs to the ApbE family.</text>
</comment>
<evidence type="ECO:0000256" key="5">
    <source>
        <dbReference type="ARBA" id="ARBA00022723"/>
    </source>
</evidence>
<evidence type="ECO:0000313" key="13">
    <source>
        <dbReference type="EMBL" id="MBB5174312.1"/>
    </source>
</evidence>
<comment type="caution">
    <text evidence="13">The sequence shown here is derived from an EMBL/GenBank/DDBJ whole genome shotgun (WGS) entry which is preliminary data.</text>
</comment>
<dbReference type="PROSITE" id="PS51257">
    <property type="entry name" value="PROKAR_LIPOPROTEIN"/>
    <property type="match status" value="1"/>
</dbReference>
<protein>
    <recommendedName>
        <fullName evidence="2 10">FAD:protein FMN transferase</fullName>
        <ecNumber evidence="1 10">2.7.1.180</ecNumber>
    </recommendedName>
    <alternativeName>
        <fullName evidence="8 10">Flavin transferase</fullName>
    </alternativeName>
</protein>
<dbReference type="Proteomes" id="UP000551878">
    <property type="component" value="Unassembled WGS sequence"/>
</dbReference>
<keyword evidence="12" id="KW-0472">Membrane</keyword>
<evidence type="ECO:0000256" key="4">
    <source>
        <dbReference type="ARBA" id="ARBA00022679"/>
    </source>
</evidence>
<keyword evidence="12" id="KW-0997">Cell inner membrane</keyword>
<dbReference type="SUPFAM" id="SSF143631">
    <property type="entry name" value="ApbE-like"/>
    <property type="match status" value="1"/>
</dbReference>
<feature type="binding site" evidence="11">
    <location>
        <position position="313"/>
    </location>
    <ligand>
        <name>Mg(2+)</name>
        <dbReference type="ChEBI" id="CHEBI:18420"/>
    </ligand>
</feature>
<comment type="cofactor">
    <cofactor evidence="11">
        <name>Mg(2+)</name>
        <dbReference type="ChEBI" id="CHEBI:18420"/>
    </cofactor>
    <cofactor evidence="11">
        <name>Mn(2+)</name>
        <dbReference type="ChEBI" id="CHEBI:29035"/>
    </cofactor>
    <text evidence="11">Magnesium. Can also use manganese.</text>
</comment>
<evidence type="ECO:0000256" key="11">
    <source>
        <dbReference type="PIRSR" id="PIRSR006268-2"/>
    </source>
</evidence>
<keyword evidence="7 10" id="KW-0460">Magnesium</keyword>
<accession>A0A840QS36</accession>
<evidence type="ECO:0000256" key="3">
    <source>
        <dbReference type="ARBA" id="ARBA00022630"/>
    </source>
</evidence>
<gene>
    <name evidence="13" type="ORF">HNQ41_002506</name>
</gene>
<dbReference type="GO" id="GO:0046872">
    <property type="term" value="F:metal ion binding"/>
    <property type="evidence" value="ECO:0007669"/>
    <property type="project" value="UniProtKB-UniRule"/>
</dbReference>
<evidence type="ECO:0000256" key="9">
    <source>
        <dbReference type="ARBA" id="ARBA00048540"/>
    </source>
</evidence>
<evidence type="ECO:0000256" key="8">
    <source>
        <dbReference type="ARBA" id="ARBA00031306"/>
    </source>
</evidence>
<keyword evidence="5 10" id="KW-0479">Metal-binding</keyword>
<dbReference type="PIRSF" id="PIRSF006268">
    <property type="entry name" value="ApbE"/>
    <property type="match status" value="1"/>
</dbReference>
<dbReference type="EMBL" id="JACHHB010000011">
    <property type="protein sequence ID" value="MBB5174312.1"/>
    <property type="molecule type" value="Genomic_DNA"/>
</dbReference>
<keyword evidence="3 10" id="KW-0285">Flavoprotein</keyword>
<evidence type="ECO:0000256" key="10">
    <source>
        <dbReference type="PIRNR" id="PIRNR006268"/>
    </source>
</evidence>
<dbReference type="GO" id="GO:0005886">
    <property type="term" value="C:plasma membrane"/>
    <property type="evidence" value="ECO:0007669"/>
    <property type="project" value="UniProtKB-SubCell"/>
</dbReference>
<evidence type="ECO:0000256" key="7">
    <source>
        <dbReference type="ARBA" id="ARBA00022842"/>
    </source>
</evidence>
<comment type="function">
    <text evidence="12">Flavin transferase that catalyzes the transfer of the FMN moiety of FAD and its covalent binding to the hydroxyl group of a threonine residue in a target flavoprotein.</text>
</comment>
<proteinExistence type="inferred from homology"/>
<organism evidence="13 14">
    <name type="scientific">Texcoconibacillus texcoconensis</name>
    <dbReference type="NCBI Taxonomy" id="1095777"/>
    <lineage>
        <taxon>Bacteria</taxon>
        <taxon>Bacillati</taxon>
        <taxon>Bacillota</taxon>
        <taxon>Bacilli</taxon>
        <taxon>Bacillales</taxon>
        <taxon>Bacillaceae</taxon>
        <taxon>Texcoconibacillus</taxon>
    </lineage>
</organism>
<dbReference type="InterPro" id="IPR003374">
    <property type="entry name" value="ApbE-like_sf"/>
</dbReference>
<keyword evidence="12 13" id="KW-0449">Lipoprotein</keyword>
<keyword evidence="14" id="KW-1185">Reference proteome</keyword>
<evidence type="ECO:0000256" key="12">
    <source>
        <dbReference type="RuleBase" id="RU363002"/>
    </source>
</evidence>
<dbReference type="GO" id="GO:0016740">
    <property type="term" value="F:transferase activity"/>
    <property type="evidence" value="ECO:0007669"/>
    <property type="project" value="UniProtKB-UniRule"/>
</dbReference>
<dbReference type="AlphaFoldDB" id="A0A840QS36"/>
<name>A0A840QS36_9BACI</name>
<evidence type="ECO:0000256" key="6">
    <source>
        <dbReference type="ARBA" id="ARBA00022827"/>
    </source>
</evidence>
<reference evidence="13 14" key="1">
    <citation type="submission" date="2020-08" db="EMBL/GenBank/DDBJ databases">
        <title>Genomic Encyclopedia of Type Strains, Phase IV (KMG-IV): sequencing the most valuable type-strain genomes for metagenomic binning, comparative biology and taxonomic classification.</title>
        <authorList>
            <person name="Goeker M."/>
        </authorList>
    </citation>
    <scope>NUCLEOTIDE SEQUENCE [LARGE SCALE GENOMIC DNA]</scope>
    <source>
        <strain evidence="13 14">DSM 24696</strain>
    </source>
</reference>
<feature type="binding site" evidence="11">
    <location>
        <position position="190"/>
    </location>
    <ligand>
        <name>Mg(2+)</name>
        <dbReference type="ChEBI" id="CHEBI:18420"/>
    </ligand>
</feature>
<dbReference type="PANTHER" id="PTHR30040">
    <property type="entry name" value="THIAMINE BIOSYNTHESIS LIPOPROTEIN APBE"/>
    <property type="match status" value="1"/>
</dbReference>
<sequence length="355" mass="40882">MNKYILGLFIGLLLITTACNTESEQQVEGYERYSTHLFDYFDTVVQVIGYTTSEEEFYNYTDKIEERFTRYHKLFDKYNEYEGMNNVKTINDNAGHEAVEVDQEIIDIINFSKKWYEKTNGKMNIAGGSLITIWKEIMDEVKKDPENTELPSMEELEKARESTDIDQIIVNEDEKTVFLADENMSLDFGAITKGFVAEIVGEDMKEKGFTSGAIISGGNWEVLGEPKDPERDYWKVGIQDPEHPHQADESAVLKRIKLQNQSIDTSGDYQRFVMVDDLRVHHIIDMDTMMPANHHRGVTVIADSAVVTEYLTTELFLLTYEKGRDLVNSFDGVEALWVIDHDKIKMTDGMEERLQ</sequence>
<dbReference type="PANTHER" id="PTHR30040:SF2">
    <property type="entry name" value="FAD:PROTEIN FMN TRANSFERASE"/>
    <property type="match status" value="1"/>
</dbReference>
<evidence type="ECO:0000256" key="2">
    <source>
        <dbReference type="ARBA" id="ARBA00016337"/>
    </source>
</evidence>
<evidence type="ECO:0000256" key="1">
    <source>
        <dbReference type="ARBA" id="ARBA00011955"/>
    </source>
</evidence>
<comment type="subcellular location">
    <subcellularLocation>
        <location evidence="12">Cell inner membrane</location>
        <topology evidence="12">Lipid-anchor</topology>
        <orientation evidence="12">Periplasmic side</orientation>
    </subcellularLocation>
</comment>
<keyword evidence="12" id="KW-1003">Cell membrane</keyword>
<keyword evidence="4 10" id="KW-0808">Transferase</keyword>
<dbReference type="Gene3D" id="3.10.520.10">
    <property type="entry name" value="ApbE-like domains"/>
    <property type="match status" value="1"/>
</dbReference>
<dbReference type="EC" id="2.7.1.180" evidence="1 10"/>